<dbReference type="InterPro" id="IPR000485">
    <property type="entry name" value="AsnC-type_HTH_dom"/>
</dbReference>
<dbReference type="PROSITE" id="PS50956">
    <property type="entry name" value="HTH_ASNC_2"/>
    <property type="match status" value="1"/>
</dbReference>
<dbReference type="PROSITE" id="PS00519">
    <property type="entry name" value="HTH_ASNC_1"/>
    <property type="match status" value="1"/>
</dbReference>
<name>A0A323V1G0_9RHOO</name>
<dbReference type="CDD" id="cd00090">
    <property type="entry name" value="HTH_ARSR"/>
    <property type="match status" value="1"/>
</dbReference>
<dbReference type="InterPro" id="IPR036390">
    <property type="entry name" value="WH_DNA-bd_sf"/>
</dbReference>
<dbReference type="InterPro" id="IPR011008">
    <property type="entry name" value="Dimeric_a/b-barrel"/>
</dbReference>
<dbReference type="GO" id="GO:0043565">
    <property type="term" value="F:sequence-specific DNA binding"/>
    <property type="evidence" value="ECO:0007669"/>
    <property type="project" value="InterPro"/>
</dbReference>
<reference evidence="5 6" key="1">
    <citation type="submission" date="2018-06" db="EMBL/GenBank/DDBJ databases">
        <title>Azoarcus communis strain SWub3 genome.</title>
        <authorList>
            <person name="Zorraquino Salvo V."/>
            <person name="Toubiana D."/>
            <person name="Blumwald E."/>
        </authorList>
    </citation>
    <scope>NUCLEOTIDE SEQUENCE [LARGE SCALE GENOMIC DNA]</scope>
    <source>
        <strain evidence="5 6">SWub3</strain>
    </source>
</reference>
<dbReference type="InterPro" id="IPR019885">
    <property type="entry name" value="Tscrpt_reg_HTH_AsnC-type_CS"/>
</dbReference>
<keyword evidence="3" id="KW-0804">Transcription</keyword>
<evidence type="ECO:0000313" key="6">
    <source>
        <dbReference type="Proteomes" id="UP000248259"/>
    </source>
</evidence>
<dbReference type="SMART" id="SM00344">
    <property type="entry name" value="HTH_ASNC"/>
    <property type="match status" value="1"/>
</dbReference>
<dbReference type="PRINTS" id="PR00033">
    <property type="entry name" value="HTHASNC"/>
</dbReference>
<dbReference type="RefSeq" id="WP_110523164.1">
    <property type="nucleotide sequence ID" value="NZ_QKOE01000002.1"/>
</dbReference>
<feature type="domain" description="HTH asnC-type" evidence="4">
    <location>
        <begin position="5"/>
        <end position="66"/>
    </location>
</feature>
<dbReference type="PANTHER" id="PTHR30154:SF34">
    <property type="entry name" value="TRANSCRIPTIONAL REGULATOR AZLB"/>
    <property type="match status" value="1"/>
</dbReference>
<evidence type="ECO:0000256" key="1">
    <source>
        <dbReference type="ARBA" id="ARBA00023015"/>
    </source>
</evidence>
<evidence type="ECO:0000259" key="4">
    <source>
        <dbReference type="PROSITE" id="PS50956"/>
    </source>
</evidence>
<dbReference type="SUPFAM" id="SSF46785">
    <property type="entry name" value="Winged helix' DNA-binding domain"/>
    <property type="match status" value="1"/>
</dbReference>
<dbReference type="PANTHER" id="PTHR30154">
    <property type="entry name" value="LEUCINE-RESPONSIVE REGULATORY PROTEIN"/>
    <property type="match status" value="1"/>
</dbReference>
<organism evidence="5 6">
    <name type="scientific">Parazoarcus communis SWub3 = DSM 12120</name>
    <dbReference type="NCBI Taxonomy" id="1121029"/>
    <lineage>
        <taxon>Bacteria</taxon>
        <taxon>Pseudomonadati</taxon>
        <taxon>Pseudomonadota</taxon>
        <taxon>Betaproteobacteria</taxon>
        <taxon>Rhodocyclales</taxon>
        <taxon>Zoogloeaceae</taxon>
        <taxon>Parazoarcus</taxon>
    </lineage>
</organism>
<evidence type="ECO:0000313" key="5">
    <source>
        <dbReference type="EMBL" id="PZA17820.1"/>
    </source>
</evidence>
<sequence length="154" mass="17862">MPHFLDRIDHRILSLLQQDCSRTNLALAEAVGLSPPACLKRVKRLVAEGYVARQVAILAPEKLGQWLHVVVEVQMERDRKDLYERFLARVRAARAVKQCYQVTGESDFVLIVVVPDMDAYDRFCDEVLYADDNMRKFRSMVSRFRNKFDTSLDL</sequence>
<dbReference type="Gene3D" id="1.10.10.10">
    <property type="entry name" value="Winged helix-like DNA-binding domain superfamily/Winged helix DNA-binding domain"/>
    <property type="match status" value="1"/>
</dbReference>
<gene>
    <name evidence="5" type="ORF">DNK49_04660</name>
</gene>
<dbReference type="InterPro" id="IPR019887">
    <property type="entry name" value="Tscrpt_reg_AsnC/Lrp_C"/>
</dbReference>
<keyword evidence="1" id="KW-0805">Transcription regulation</keyword>
<evidence type="ECO:0000256" key="2">
    <source>
        <dbReference type="ARBA" id="ARBA00023125"/>
    </source>
</evidence>
<dbReference type="OrthoDB" id="9091488at2"/>
<dbReference type="GO" id="GO:0043200">
    <property type="term" value="P:response to amino acid"/>
    <property type="evidence" value="ECO:0007669"/>
    <property type="project" value="TreeGrafter"/>
</dbReference>
<accession>A0A323V1G0</accession>
<dbReference type="AlphaFoldDB" id="A0A323V1G0"/>
<keyword evidence="2" id="KW-0238">DNA-binding</keyword>
<dbReference type="InterPro" id="IPR011991">
    <property type="entry name" value="ArsR-like_HTH"/>
</dbReference>
<dbReference type="SUPFAM" id="SSF54909">
    <property type="entry name" value="Dimeric alpha+beta barrel"/>
    <property type="match status" value="1"/>
</dbReference>
<dbReference type="Pfam" id="PF01037">
    <property type="entry name" value="AsnC_trans_reg"/>
    <property type="match status" value="1"/>
</dbReference>
<dbReference type="Gene3D" id="3.30.70.920">
    <property type="match status" value="1"/>
</dbReference>
<protein>
    <submittedName>
        <fullName evidence="5">Lrp/AsnC family transcriptional regulator</fullName>
    </submittedName>
</protein>
<dbReference type="InterPro" id="IPR019888">
    <property type="entry name" value="Tscrpt_reg_AsnC-like"/>
</dbReference>
<comment type="caution">
    <text evidence="5">The sequence shown here is derived from an EMBL/GenBank/DDBJ whole genome shotgun (WGS) entry which is preliminary data.</text>
</comment>
<dbReference type="EMBL" id="QKOE01000002">
    <property type="protein sequence ID" value="PZA17820.1"/>
    <property type="molecule type" value="Genomic_DNA"/>
</dbReference>
<dbReference type="GO" id="GO:0005829">
    <property type="term" value="C:cytosol"/>
    <property type="evidence" value="ECO:0007669"/>
    <property type="project" value="TreeGrafter"/>
</dbReference>
<dbReference type="InterPro" id="IPR036388">
    <property type="entry name" value="WH-like_DNA-bd_sf"/>
</dbReference>
<dbReference type="Pfam" id="PF13412">
    <property type="entry name" value="HTH_24"/>
    <property type="match status" value="1"/>
</dbReference>
<keyword evidence="6" id="KW-1185">Reference proteome</keyword>
<dbReference type="Proteomes" id="UP000248259">
    <property type="component" value="Unassembled WGS sequence"/>
</dbReference>
<dbReference type="GO" id="GO:0006355">
    <property type="term" value="P:regulation of DNA-templated transcription"/>
    <property type="evidence" value="ECO:0007669"/>
    <property type="project" value="UniProtKB-ARBA"/>
</dbReference>
<proteinExistence type="predicted"/>
<evidence type="ECO:0000256" key="3">
    <source>
        <dbReference type="ARBA" id="ARBA00023163"/>
    </source>
</evidence>